<dbReference type="AlphaFoldDB" id="Q0V0S0"/>
<gene>
    <name evidence="1" type="ORF">SNOG_02394</name>
</gene>
<evidence type="ECO:0000313" key="1">
    <source>
        <dbReference type="EMBL" id="EAT90606.1"/>
    </source>
</evidence>
<accession>Q0V0S0</accession>
<dbReference type="KEGG" id="pno:SNOG_02394"/>
<evidence type="ECO:0000313" key="2">
    <source>
        <dbReference type="Proteomes" id="UP000001055"/>
    </source>
</evidence>
<sequence>MRDHVLTIPDGFRREIRETEETSWSYVQLAALVLRVLAPCRRAN</sequence>
<organism evidence="1 2">
    <name type="scientific">Phaeosphaeria nodorum (strain SN15 / ATCC MYA-4574 / FGSC 10173)</name>
    <name type="common">Glume blotch fungus</name>
    <name type="synonym">Parastagonospora nodorum</name>
    <dbReference type="NCBI Taxonomy" id="321614"/>
    <lineage>
        <taxon>Eukaryota</taxon>
        <taxon>Fungi</taxon>
        <taxon>Dikarya</taxon>
        <taxon>Ascomycota</taxon>
        <taxon>Pezizomycotina</taxon>
        <taxon>Dothideomycetes</taxon>
        <taxon>Pleosporomycetidae</taxon>
        <taxon>Pleosporales</taxon>
        <taxon>Pleosporineae</taxon>
        <taxon>Phaeosphaeriaceae</taxon>
        <taxon>Parastagonospora</taxon>
    </lineage>
</organism>
<dbReference type="InParanoid" id="Q0V0S0"/>
<name>Q0V0S0_PHANO</name>
<dbReference type="HOGENOM" id="CLU_3224792_0_0_1"/>
<dbReference type="Proteomes" id="UP000001055">
    <property type="component" value="Unassembled WGS sequence"/>
</dbReference>
<protein>
    <submittedName>
        <fullName evidence="1">Uncharacterized protein</fullName>
    </submittedName>
</protein>
<dbReference type="GeneID" id="5969851"/>
<dbReference type="EMBL" id="CH445327">
    <property type="protein sequence ID" value="EAT90606.1"/>
    <property type="molecule type" value="Genomic_DNA"/>
</dbReference>
<dbReference type="RefSeq" id="XP_001793001.1">
    <property type="nucleotide sequence ID" value="XM_001792949.1"/>
</dbReference>
<proteinExistence type="predicted"/>
<reference evidence="2" key="1">
    <citation type="journal article" date="2007" name="Plant Cell">
        <title>Dothideomycete-plant interactions illuminated by genome sequencing and EST analysis of the wheat pathogen Stagonospora nodorum.</title>
        <authorList>
            <person name="Hane J.K."/>
            <person name="Lowe R.G."/>
            <person name="Solomon P.S."/>
            <person name="Tan K.C."/>
            <person name="Schoch C.L."/>
            <person name="Spatafora J.W."/>
            <person name="Crous P.W."/>
            <person name="Kodira C."/>
            <person name="Birren B.W."/>
            <person name="Galagan J.E."/>
            <person name="Torriani S.F."/>
            <person name="McDonald B.A."/>
            <person name="Oliver R.P."/>
        </authorList>
    </citation>
    <scope>NUCLEOTIDE SEQUENCE [LARGE SCALE GENOMIC DNA]</scope>
    <source>
        <strain evidence="2">SN15 / ATCC MYA-4574 / FGSC 10173</strain>
    </source>
</reference>